<feature type="domain" description="Thioredoxin" evidence="4">
    <location>
        <begin position="24"/>
        <end position="230"/>
    </location>
</feature>
<dbReference type="InterPro" id="IPR013766">
    <property type="entry name" value="Thioredoxin_domain"/>
</dbReference>
<dbReference type="RefSeq" id="WP_198405203.1">
    <property type="nucleotide sequence ID" value="NZ_CP021404.1"/>
</dbReference>
<evidence type="ECO:0000313" key="5">
    <source>
        <dbReference type="EMBL" id="ATI43242.1"/>
    </source>
</evidence>
<feature type="chain" id="PRO_5012696861" evidence="3">
    <location>
        <begin position="26"/>
        <end position="232"/>
    </location>
</feature>
<dbReference type="KEGG" id="cmag:CBW24_01105"/>
<feature type="signal peptide" evidence="3">
    <location>
        <begin position="1"/>
        <end position="25"/>
    </location>
</feature>
<dbReference type="InterPro" id="IPR012336">
    <property type="entry name" value="Thioredoxin-like_fold"/>
</dbReference>
<dbReference type="PANTHER" id="PTHR13887">
    <property type="entry name" value="GLUTATHIONE S-TRANSFERASE KAPPA"/>
    <property type="match status" value="1"/>
</dbReference>
<name>A0A291M2T3_9RHOB</name>
<keyword evidence="6" id="KW-1185">Reference proteome</keyword>
<accession>A0A291M2T3</accession>
<dbReference type="AlphaFoldDB" id="A0A291M2T3"/>
<dbReference type="InterPro" id="IPR036249">
    <property type="entry name" value="Thioredoxin-like_sf"/>
</dbReference>
<comment type="similarity">
    <text evidence="2">Belongs to the thioredoxin family. DsbA subfamily.</text>
</comment>
<gene>
    <name evidence="5" type="ORF">CBW24_01105</name>
</gene>
<sequence>MIRMKSLAAVPLTVMALSLPGMALAQDSTAADTTAETATDQTGTDTAATAEPVVDENGVIEMSIGAADAPVTIVEYASFTCPHCANWHDQVWSDLKADYIDTGKVKFVLREVYFDRPGLWAGMVARCAGPDRYFGVTDMLFDEQSAWTSGGQPAQIAEGLRKIGLKAGLEPDQLDACLQDGEKAQALVATFESTTQADDISATPTFLINGEKYSNMNYADMKEIIDDELPEN</sequence>
<reference evidence="5 6" key="1">
    <citation type="submission" date="2017-05" db="EMBL/GenBank/DDBJ databases">
        <title>Comparative genomic and metabolic analysis of manganese-oxidizing mechanisms in Celeribater manganoxidans DY25T: its adaption to the environment of polymetallic nodule.</title>
        <authorList>
            <person name="Wang X."/>
        </authorList>
    </citation>
    <scope>NUCLEOTIDE SEQUENCE [LARGE SCALE GENOMIC DNA]</scope>
    <source>
        <strain evidence="5 6">DY25</strain>
    </source>
</reference>
<dbReference type="EMBL" id="CP021404">
    <property type="protein sequence ID" value="ATI43242.1"/>
    <property type="molecule type" value="Genomic_DNA"/>
</dbReference>
<dbReference type="PANTHER" id="PTHR13887:SF56">
    <property type="entry name" value="THIOREDOXIN-LIKE REDUCTASE RV2466C"/>
    <property type="match status" value="1"/>
</dbReference>
<dbReference type="PROSITE" id="PS51352">
    <property type="entry name" value="THIOREDOXIN_2"/>
    <property type="match status" value="1"/>
</dbReference>
<evidence type="ECO:0000256" key="3">
    <source>
        <dbReference type="SAM" id="SignalP"/>
    </source>
</evidence>
<evidence type="ECO:0000256" key="1">
    <source>
        <dbReference type="ARBA" id="ARBA00003565"/>
    </source>
</evidence>
<keyword evidence="3" id="KW-0732">Signal</keyword>
<protein>
    <submittedName>
        <fullName evidence="5">Thiol-disulfide oxidoreductase</fullName>
    </submittedName>
</protein>
<dbReference type="SUPFAM" id="SSF52833">
    <property type="entry name" value="Thioredoxin-like"/>
    <property type="match status" value="1"/>
</dbReference>
<evidence type="ECO:0000313" key="6">
    <source>
        <dbReference type="Proteomes" id="UP000219050"/>
    </source>
</evidence>
<proteinExistence type="inferred from homology"/>
<dbReference type="Gene3D" id="3.40.30.10">
    <property type="entry name" value="Glutaredoxin"/>
    <property type="match status" value="1"/>
</dbReference>
<evidence type="ECO:0000259" key="4">
    <source>
        <dbReference type="PROSITE" id="PS51352"/>
    </source>
</evidence>
<dbReference type="Proteomes" id="UP000219050">
    <property type="component" value="Chromosome"/>
</dbReference>
<organism evidence="5 6">
    <name type="scientific">Pacificitalea manganoxidans</name>
    <dbReference type="NCBI Taxonomy" id="1411902"/>
    <lineage>
        <taxon>Bacteria</taxon>
        <taxon>Pseudomonadati</taxon>
        <taxon>Pseudomonadota</taxon>
        <taxon>Alphaproteobacteria</taxon>
        <taxon>Rhodobacterales</taxon>
        <taxon>Paracoccaceae</taxon>
        <taxon>Pacificitalea</taxon>
    </lineage>
</organism>
<evidence type="ECO:0000256" key="2">
    <source>
        <dbReference type="ARBA" id="ARBA00005791"/>
    </source>
</evidence>
<comment type="function">
    <text evidence="1">May be required for disulfide bond formation in some proteins.</text>
</comment>
<dbReference type="Pfam" id="PF13462">
    <property type="entry name" value="Thioredoxin_4"/>
    <property type="match status" value="1"/>
</dbReference>